<evidence type="ECO:0000256" key="6">
    <source>
        <dbReference type="ARBA" id="ARBA00022989"/>
    </source>
</evidence>
<dbReference type="FunFam" id="1.10.3470.10:FF:000001">
    <property type="entry name" value="Vitamin B12 ABC transporter permease BtuC"/>
    <property type="match status" value="1"/>
</dbReference>
<evidence type="ECO:0000256" key="7">
    <source>
        <dbReference type="ARBA" id="ARBA00023136"/>
    </source>
</evidence>
<evidence type="ECO:0000256" key="3">
    <source>
        <dbReference type="ARBA" id="ARBA00022448"/>
    </source>
</evidence>
<evidence type="ECO:0000313" key="10">
    <source>
        <dbReference type="Proteomes" id="UP000035444"/>
    </source>
</evidence>
<reference evidence="9 10" key="1">
    <citation type="submission" date="2015-03" db="EMBL/GenBank/DDBJ databases">
        <title>Genome Sequence of Kiloniella spongiae MEBiC09566, isolated from a marine sponge.</title>
        <authorList>
            <person name="Shao Z."/>
            <person name="Wang L."/>
            <person name="Li X."/>
        </authorList>
    </citation>
    <scope>NUCLEOTIDE SEQUENCE [LARGE SCALE GENOMIC DNA]</scope>
    <source>
        <strain evidence="9 10">MEBiC09566</strain>
    </source>
</reference>
<dbReference type="InterPro" id="IPR000522">
    <property type="entry name" value="ABC_transptr_permease_BtuC"/>
</dbReference>
<evidence type="ECO:0000256" key="4">
    <source>
        <dbReference type="ARBA" id="ARBA00022475"/>
    </source>
</evidence>
<dbReference type="EMBL" id="LAQL01000010">
    <property type="protein sequence ID" value="KLN59863.1"/>
    <property type="molecule type" value="Genomic_DNA"/>
</dbReference>
<evidence type="ECO:0000313" key="9">
    <source>
        <dbReference type="EMBL" id="KLN59863.1"/>
    </source>
</evidence>
<comment type="subcellular location">
    <subcellularLocation>
        <location evidence="1">Cell membrane</location>
        <topology evidence="1">Multi-pass membrane protein</topology>
    </subcellularLocation>
</comment>
<feature type="transmembrane region" description="Helical" evidence="8">
    <location>
        <begin position="132"/>
        <end position="152"/>
    </location>
</feature>
<keyword evidence="10" id="KW-1185">Reference proteome</keyword>
<comment type="caution">
    <text evidence="9">The sequence shown here is derived from an EMBL/GenBank/DDBJ whole genome shotgun (WGS) entry which is preliminary data.</text>
</comment>
<keyword evidence="3" id="KW-0813">Transport</keyword>
<evidence type="ECO:0000256" key="2">
    <source>
        <dbReference type="ARBA" id="ARBA00007935"/>
    </source>
</evidence>
<comment type="similarity">
    <text evidence="2">Belongs to the binding-protein-dependent transport system permease family. FecCD subfamily.</text>
</comment>
<dbReference type="PANTHER" id="PTHR30472">
    <property type="entry name" value="FERRIC ENTEROBACTIN TRANSPORT SYSTEM PERMEASE PROTEIN"/>
    <property type="match status" value="1"/>
</dbReference>
<proteinExistence type="inferred from homology"/>
<dbReference type="InterPro" id="IPR037294">
    <property type="entry name" value="ABC_BtuC-like"/>
</dbReference>
<keyword evidence="4" id="KW-1003">Cell membrane</keyword>
<dbReference type="Gene3D" id="1.10.3470.10">
    <property type="entry name" value="ABC transporter involved in vitamin B12 uptake, BtuC"/>
    <property type="match status" value="1"/>
</dbReference>
<feature type="transmembrane region" description="Helical" evidence="8">
    <location>
        <begin position="206"/>
        <end position="234"/>
    </location>
</feature>
<dbReference type="STRING" id="1489064.WH96_15915"/>
<keyword evidence="7 8" id="KW-0472">Membrane</keyword>
<accession>A0A0H2MBY1</accession>
<evidence type="ECO:0000256" key="8">
    <source>
        <dbReference type="SAM" id="Phobius"/>
    </source>
</evidence>
<feature type="transmembrane region" description="Helical" evidence="8">
    <location>
        <begin position="164"/>
        <end position="186"/>
    </location>
</feature>
<dbReference type="OrthoDB" id="9811975at2"/>
<dbReference type="PATRIC" id="fig|1489064.4.peg.155"/>
<dbReference type="GO" id="GO:0033214">
    <property type="term" value="P:siderophore-iron import into cell"/>
    <property type="evidence" value="ECO:0007669"/>
    <property type="project" value="TreeGrafter"/>
</dbReference>
<evidence type="ECO:0000256" key="5">
    <source>
        <dbReference type="ARBA" id="ARBA00022692"/>
    </source>
</evidence>
<feature type="transmembrane region" description="Helical" evidence="8">
    <location>
        <begin position="321"/>
        <end position="342"/>
    </location>
</feature>
<dbReference type="GO" id="GO:0022857">
    <property type="term" value="F:transmembrane transporter activity"/>
    <property type="evidence" value="ECO:0007669"/>
    <property type="project" value="InterPro"/>
</dbReference>
<gene>
    <name evidence="9" type="ORF">WH96_15915</name>
</gene>
<protein>
    <submittedName>
        <fullName evidence="9">Iron ABC transporter permease</fullName>
    </submittedName>
</protein>
<keyword evidence="6 8" id="KW-1133">Transmembrane helix</keyword>
<keyword evidence="5 8" id="KW-0812">Transmembrane</keyword>
<evidence type="ECO:0000256" key="1">
    <source>
        <dbReference type="ARBA" id="ARBA00004651"/>
    </source>
</evidence>
<organism evidence="9 10">
    <name type="scientific">Kiloniella spongiae</name>
    <dbReference type="NCBI Taxonomy" id="1489064"/>
    <lineage>
        <taxon>Bacteria</taxon>
        <taxon>Pseudomonadati</taxon>
        <taxon>Pseudomonadota</taxon>
        <taxon>Alphaproteobacteria</taxon>
        <taxon>Rhodospirillales</taxon>
        <taxon>Kiloniellaceae</taxon>
        <taxon>Kiloniella</taxon>
    </lineage>
</organism>
<sequence>MMQTSTLEVEFSRLSRRRIFILSGLLAALVLSLWLDILAGPSGLSAGQIVDGLISPQSLELRHKIILWDVRLPDALIAIVVGAALGLSGIETQTVLDNPLASPFTLGVSSAAVLGASVAIVLLPTIPFVPPAFILPVLALIGALGSSCLILMVVRLSGGARETVILFGIALVFLCNAIASGFHLIADADALQQVVFWTIGNLTKAGWLEVAIVTCCFLVIFPFSLKHVWLLTLLRGGEAHARSTGINVSRLRTWVIIRASILAAFAVCFVGTIGFVGLVGPHIARLLLGEDHRMLVPGAVLCSALILSIASGLSKTLIPGVIIPVGILTAIVGVPLFLSLLVQRRRRPS</sequence>
<name>A0A0H2MBY1_9PROT</name>
<dbReference type="RefSeq" id="WP_047765194.1">
    <property type="nucleotide sequence ID" value="NZ_LAQL01000010.1"/>
</dbReference>
<feature type="transmembrane region" description="Helical" evidence="8">
    <location>
        <begin position="255"/>
        <end position="283"/>
    </location>
</feature>
<dbReference type="Proteomes" id="UP000035444">
    <property type="component" value="Unassembled WGS sequence"/>
</dbReference>
<dbReference type="CDD" id="cd06550">
    <property type="entry name" value="TM_ABC_iron-siderophores_like"/>
    <property type="match status" value="1"/>
</dbReference>
<dbReference type="PANTHER" id="PTHR30472:SF25">
    <property type="entry name" value="ABC TRANSPORTER PERMEASE PROTEIN MJ0876-RELATED"/>
    <property type="match status" value="1"/>
</dbReference>
<feature type="transmembrane region" description="Helical" evidence="8">
    <location>
        <begin position="70"/>
        <end position="90"/>
    </location>
</feature>
<feature type="transmembrane region" description="Helical" evidence="8">
    <location>
        <begin position="102"/>
        <end position="126"/>
    </location>
</feature>
<dbReference type="Pfam" id="PF01032">
    <property type="entry name" value="FecCD"/>
    <property type="match status" value="1"/>
</dbReference>
<dbReference type="GO" id="GO:0005886">
    <property type="term" value="C:plasma membrane"/>
    <property type="evidence" value="ECO:0007669"/>
    <property type="project" value="UniProtKB-SubCell"/>
</dbReference>
<dbReference type="AlphaFoldDB" id="A0A0H2MBY1"/>
<dbReference type="SUPFAM" id="SSF81345">
    <property type="entry name" value="ABC transporter involved in vitamin B12 uptake, BtuC"/>
    <property type="match status" value="1"/>
</dbReference>